<protein>
    <submittedName>
        <fullName evidence="1">Uncharacterized protein</fullName>
    </submittedName>
</protein>
<dbReference type="EMBL" id="ML743604">
    <property type="protein sequence ID" value="KAE8134454.1"/>
    <property type="molecule type" value="Genomic_DNA"/>
</dbReference>
<dbReference type="RefSeq" id="XP_031910517.1">
    <property type="nucleotide sequence ID" value="XM_032060581.1"/>
</dbReference>
<gene>
    <name evidence="1" type="ORF">BDV38DRAFT_285919</name>
</gene>
<organism evidence="1 2">
    <name type="scientific">Aspergillus pseudotamarii</name>
    <dbReference type="NCBI Taxonomy" id="132259"/>
    <lineage>
        <taxon>Eukaryota</taxon>
        <taxon>Fungi</taxon>
        <taxon>Dikarya</taxon>
        <taxon>Ascomycota</taxon>
        <taxon>Pezizomycotina</taxon>
        <taxon>Eurotiomycetes</taxon>
        <taxon>Eurotiomycetidae</taxon>
        <taxon>Eurotiales</taxon>
        <taxon>Aspergillaceae</taxon>
        <taxon>Aspergillus</taxon>
        <taxon>Aspergillus subgen. Circumdati</taxon>
    </lineage>
</organism>
<evidence type="ECO:0000313" key="2">
    <source>
        <dbReference type="Proteomes" id="UP000325672"/>
    </source>
</evidence>
<reference evidence="1 2" key="1">
    <citation type="submission" date="2019-04" db="EMBL/GenBank/DDBJ databases">
        <title>Friends and foes A comparative genomics study of 23 Aspergillus species from section Flavi.</title>
        <authorList>
            <consortium name="DOE Joint Genome Institute"/>
            <person name="Kjaerbolling I."/>
            <person name="Vesth T."/>
            <person name="Frisvad J.C."/>
            <person name="Nybo J.L."/>
            <person name="Theobald S."/>
            <person name="Kildgaard S."/>
            <person name="Isbrandt T."/>
            <person name="Kuo A."/>
            <person name="Sato A."/>
            <person name="Lyhne E.K."/>
            <person name="Kogle M.E."/>
            <person name="Wiebenga A."/>
            <person name="Kun R.S."/>
            <person name="Lubbers R.J."/>
            <person name="Makela M.R."/>
            <person name="Barry K."/>
            <person name="Chovatia M."/>
            <person name="Clum A."/>
            <person name="Daum C."/>
            <person name="Haridas S."/>
            <person name="He G."/>
            <person name="LaButti K."/>
            <person name="Lipzen A."/>
            <person name="Mondo S."/>
            <person name="Riley R."/>
            <person name="Salamov A."/>
            <person name="Simmons B.A."/>
            <person name="Magnuson J.K."/>
            <person name="Henrissat B."/>
            <person name="Mortensen U.H."/>
            <person name="Larsen T.O."/>
            <person name="Devries R.P."/>
            <person name="Grigoriev I.V."/>
            <person name="Machida M."/>
            <person name="Baker S.E."/>
            <person name="Andersen M.R."/>
        </authorList>
    </citation>
    <scope>NUCLEOTIDE SEQUENCE [LARGE SCALE GENOMIC DNA]</scope>
    <source>
        <strain evidence="1 2">CBS 117625</strain>
    </source>
</reference>
<sequence>MPYWTRVRSLSSFGINSVTLGTRERYTMSQFLRECLSLAKRGELEINQYCIDEDEYDNEIRLEDWAEAWGKPTLEYASVCMRKKLLEEIASYECTTRSPP</sequence>
<dbReference type="GeneID" id="43644791"/>
<name>A0A5N6SMT7_ASPPS</name>
<dbReference type="AlphaFoldDB" id="A0A5N6SMT7"/>
<evidence type="ECO:0000313" key="1">
    <source>
        <dbReference type="EMBL" id="KAE8134454.1"/>
    </source>
</evidence>
<keyword evidence="2" id="KW-1185">Reference proteome</keyword>
<accession>A0A5N6SMT7</accession>
<proteinExistence type="predicted"/>
<dbReference type="Proteomes" id="UP000325672">
    <property type="component" value="Unassembled WGS sequence"/>
</dbReference>